<evidence type="ECO:0000313" key="1">
    <source>
        <dbReference type="EMBL" id="KAK6173838.1"/>
    </source>
</evidence>
<reference evidence="1 2" key="1">
    <citation type="submission" date="2024-01" db="EMBL/GenBank/DDBJ databases">
        <title>The genome of the rayed Mediterranean limpet Patella caerulea (Linnaeus, 1758).</title>
        <authorList>
            <person name="Anh-Thu Weber A."/>
            <person name="Halstead-Nussloch G."/>
        </authorList>
    </citation>
    <scope>NUCLEOTIDE SEQUENCE [LARGE SCALE GENOMIC DNA]</scope>
    <source>
        <strain evidence="1">AATW-2023a</strain>
        <tissue evidence="1">Whole specimen</tissue>
    </source>
</reference>
<comment type="caution">
    <text evidence="1">The sequence shown here is derived from an EMBL/GenBank/DDBJ whole genome shotgun (WGS) entry which is preliminary data.</text>
</comment>
<proteinExistence type="predicted"/>
<dbReference type="Proteomes" id="UP001347796">
    <property type="component" value="Unassembled WGS sequence"/>
</dbReference>
<dbReference type="AlphaFoldDB" id="A0AAN8JEL1"/>
<protein>
    <submittedName>
        <fullName evidence="1">Uncharacterized protein</fullName>
    </submittedName>
</protein>
<evidence type="ECO:0000313" key="2">
    <source>
        <dbReference type="Proteomes" id="UP001347796"/>
    </source>
</evidence>
<keyword evidence="2" id="KW-1185">Reference proteome</keyword>
<dbReference type="EMBL" id="JAZGQO010000011">
    <property type="protein sequence ID" value="KAK6173838.1"/>
    <property type="molecule type" value="Genomic_DNA"/>
</dbReference>
<name>A0AAN8JEL1_PATCE</name>
<sequence length="325" mass="37661">MEITNVDVVRTLVSHEQCEDYTTKQSPQYISVSSPLSPDNESITNVTLTGVPSPTVPSNMKSNRKIKRIKSIYWIDQVKEFYQIDDEKLFPNYKQHKMHNSKNLLCWRNCCVGCGPVAWAMVFGYLNRRSQLRPELYGTGSHHLFKLTKSRNTWDGRRSLFPQSLNEDIVDYTEMLHDILGSVVVAGESITLPHRMNRIDAFFQENQKSGNPKVTIHTNGWRSLIGNYSDDIRDQAMAYIKNNWPVVVGMRCGHGRLRMHYAVATRYREILKPKKRTLTNFINKSPCEMVTRREFFLHMGRGYHSDYDESNWCSAKIFFAGVATY</sequence>
<gene>
    <name evidence="1" type="ORF">SNE40_017224</name>
</gene>
<accession>A0AAN8JEL1</accession>
<organism evidence="1 2">
    <name type="scientific">Patella caerulea</name>
    <name type="common">Rayed Mediterranean limpet</name>
    <dbReference type="NCBI Taxonomy" id="87958"/>
    <lineage>
        <taxon>Eukaryota</taxon>
        <taxon>Metazoa</taxon>
        <taxon>Spiralia</taxon>
        <taxon>Lophotrochozoa</taxon>
        <taxon>Mollusca</taxon>
        <taxon>Gastropoda</taxon>
        <taxon>Patellogastropoda</taxon>
        <taxon>Patelloidea</taxon>
        <taxon>Patellidae</taxon>
        <taxon>Patella</taxon>
    </lineage>
</organism>